<evidence type="ECO:0000256" key="15">
    <source>
        <dbReference type="SAM" id="SignalP"/>
    </source>
</evidence>
<dbReference type="InterPro" id="IPR006048">
    <property type="entry name" value="A-amylase/branching_C"/>
</dbReference>
<dbReference type="InterPro" id="IPR013780">
    <property type="entry name" value="Glyco_hydro_b"/>
</dbReference>
<feature type="domain" description="Glycosyl hydrolase family 13 catalytic" evidence="17">
    <location>
        <begin position="39"/>
        <end position="426"/>
    </location>
</feature>
<dbReference type="SUPFAM" id="SSF51445">
    <property type="entry name" value="(Trans)glycosidases"/>
    <property type="match status" value="1"/>
</dbReference>
<reference evidence="19" key="2">
    <citation type="submission" date="2015-08" db="UniProtKB">
        <authorList>
            <consortium name="WormBaseParasite"/>
        </authorList>
    </citation>
    <scope>IDENTIFICATION</scope>
</reference>
<evidence type="ECO:0000313" key="18">
    <source>
        <dbReference type="Proteomes" id="UP000035680"/>
    </source>
</evidence>
<evidence type="ECO:0000256" key="6">
    <source>
        <dbReference type="ARBA" id="ARBA00012595"/>
    </source>
</evidence>
<keyword evidence="10" id="KW-0868">Chloride</keyword>
<evidence type="ECO:0000313" key="19">
    <source>
        <dbReference type="WBParaSite" id="SVE_1767400.1"/>
    </source>
</evidence>
<dbReference type="GO" id="GO:0046872">
    <property type="term" value="F:metal ion binding"/>
    <property type="evidence" value="ECO:0007669"/>
    <property type="project" value="UniProtKB-KW"/>
</dbReference>
<dbReference type="CDD" id="cd11317">
    <property type="entry name" value="AmyAc_bac_euk_AmyA"/>
    <property type="match status" value="1"/>
</dbReference>
<dbReference type="Pfam" id="PF02806">
    <property type="entry name" value="Alpha-amylase_C"/>
    <property type="match status" value="1"/>
</dbReference>
<dbReference type="STRING" id="75913.A0A0K0FYZ7"/>
<dbReference type="PRINTS" id="PR00110">
    <property type="entry name" value="ALPHAAMYLASE"/>
</dbReference>
<comment type="cofactor">
    <cofactor evidence="2">
        <name>Ca(2+)</name>
        <dbReference type="ChEBI" id="CHEBI:29108"/>
    </cofactor>
</comment>
<protein>
    <recommendedName>
        <fullName evidence="6 14">Alpha-amylase</fullName>
        <ecNumber evidence="6 14">3.2.1.1</ecNumber>
    </recommendedName>
</protein>
<evidence type="ECO:0000256" key="11">
    <source>
        <dbReference type="ARBA" id="ARBA00023277"/>
    </source>
</evidence>
<dbReference type="Proteomes" id="UP000035680">
    <property type="component" value="Unassembled WGS sequence"/>
</dbReference>
<evidence type="ECO:0000256" key="7">
    <source>
        <dbReference type="ARBA" id="ARBA00022723"/>
    </source>
</evidence>
<reference evidence="18" key="1">
    <citation type="submission" date="2014-07" db="EMBL/GenBank/DDBJ databases">
        <authorList>
            <person name="Martin A.A"/>
            <person name="De Silva N."/>
        </authorList>
    </citation>
    <scope>NUCLEOTIDE SEQUENCE</scope>
</reference>
<dbReference type="Gene3D" id="2.60.40.1180">
    <property type="entry name" value="Golgi alpha-mannosidase II"/>
    <property type="match status" value="1"/>
</dbReference>
<evidence type="ECO:0000259" key="16">
    <source>
        <dbReference type="SMART" id="SM00632"/>
    </source>
</evidence>
<dbReference type="SUPFAM" id="SSF51011">
    <property type="entry name" value="Glycosyl hydrolase domain"/>
    <property type="match status" value="1"/>
</dbReference>
<dbReference type="Pfam" id="PF00128">
    <property type="entry name" value="Alpha-amylase"/>
    <property type="match status" value="1"/>
</dbReference>
<dbReference type="EC" id="3.2.1.1" evidence="6 14"/>
<keyword evidence="18" id="KW-1185">Reference proteome</keyword>
<comment type="cofactor">
    <cofactor evidence="3">
        <name>chloride</name>
        <dbReference type="ChEBI" id="CHEBI:17996"/>
    </cofactor>
</comment>
<keyword evidence="8 14" id="KW-0378">Hydrolase</keyword>
<evidence type="ECO:0000256" key="10">
    <source>
        <dbReference type="ARBA" id="ARBA00023214"/>
    </source>
</evidence>
<evidence type="ECO:0000256" key="13">
    <source>
        <dbReference type="RuleBase" id="RU003615"/>
    </source>
</evidence>
<dbReference type="PANTHER" id="PTHR43447">
    <property type="entry name" value="ALPHA-AMYLASE"/>
    <property type="match status" value="1"/>
</dbReference>
<comment type="subunit">
    <text evidence="5">Monomer.</text>
</comment>
<evidence type="ECO:0000256" key="5">
    <source>
        <dbReference type="ARBA" id="ARBA00011245"/>
    </source>
</evidence>
<feature type="domain" description="Alpha-amylase C-terminal" evidence="16">
    <location>
        <begin position="434"/>
        <end position="520"/>
    </location>
</feature>
<keyword evidence="9" id="KW-0106">Calcium</keyword>
<evidence type="ECO:0000256" key="1">
    <source>
        <dbReference type="ARBA" id="ARBA00000548"/>
    </source>
</evidence>
<comment type="catalytic activity">
    <reaction evidence="1 14">
        <text>Endohydrolysis of (1-&gt;4)-alpha-D-glucosidic linkages in polysaccharides containing three or more (1-&gt;4)-alpha-linked D-glucose units.</text>
        <dbReference type="EC" id="3.2.1.1"/>
    </reaction>
</comment>
<evidence type="ECO:0000256" key="9">
    <source>
        <dbReference type="ARBA" id="ARBA00022837"/>
    </source>
</evidence>
<comment type="similarity">
    <text evidence="4 13">Belongs to the glycosyl hydrolase 13 family.</text>
</comment>
<dbReference type="InterPro" id="IPR017853">
    <property type="entry name" value="GH"/>
</dbReference>
<keyword evidence="12 14" id="KW-0326">Glycosidase</keyword>
<evidence type="ECO:0000256" key="3">
    <source>
        <dbReference type="ARBA" id="ARBA00001923"/>
    </source>
</evidence>
<evidence type="ECO:0000256" key="14">
    <source>
        <dbReference type="RuleBase" id="RU361134"/>
    </source>
</evidence>
<keyword evidence="15" id="KW-0732">Signal</keyword>
<dbReference type="InterPro" id="IPR031319">
    <property type="entry name" value="A-amylase_C"/>
</dbReference>
<dbReference type="WBParaSite" id="SVE_1767400.1">
    <property type="protein sequence ID" value="SVE_1767400.1"/>
    <property type="gene ID" value="SVE_1767400"/>
</dbReference>
<organism evidence="18 19">
    <name type="scientific">Strongyloides venezuelensis</name>
    <name type="common">Threadworm</name>
    <dbReference type="NCBI Taxonomy" id="75913"/>
    <lineage>
        <taxon>Eukaryota</taxon>
        <taxon>Metazoa</taxon>
        <taxon>Ecdysozoa</taxon>
        <taxon>Nematoda</taxon>
        <taxon>Chromadorea</taxon>
        <taxon>Rhabditida</taxon>
        <taxon>Tylenchina</taxon>
        <taxon>Panagrolaimomorpha</taxon>
        <taxon>Strongyloidoidea</taxon>
        <taxon>Strongyloididae</taxon>
        <taxon>Strongyloides</taxon>
    </lineage>
</organism>
<evidence type="ECO:0000256" key="2">
    <source>
        <dbReference type="ARBA" id="ARBA00001913"/>
    </source>
</evidence>
<dbReference type="Gene3D" id="3.20.20.80">
    <property type="entry name" value="Glycosidases"/>
    <property type="match status" value="1"/>
</dbReference>
<name>A0A0K0FYZ7_STRVS</name>
<dbReference type="InterPro" id="IPR006046">
    <property type="entry name" value="Alpha_amylase"/>
</dbReference>
<sequence length="722" mass="80938">MMKTSINKFFYTLTFLLLFNSCLSYNYYWYDQLYTGDKQVIVHLFEWKWSDVANECETFLSNYGYGAVQISPPMEHITIPSQGMPWWIRYQPVSYKLHSRSGTESELKDMVERCNKVGVRIIVDVVLNHMTGVAQKYGVNNIGSSGGTTFDATNGVESFPGVPYTKDNTNDPRCNHDIQQGDYSGSAYNVKECRLSGLIDLNQNDTYVQGKIVDYLNNLIDIGVAGFRCDASKHMWPDDILTILNKVKNLREDIFGADKRPIAIHEVIDRGGEAVKCADYRKLGRYTDFNYGSFVSQAAKKQTTWSQVVKLGPGYNYGNYEDNDILAFIENHDNERDTSPYVVTYKNGDAYKRAVSFMLAWSYGLPRVMSSYYFNQHDQGPPNAGSNNNYATTSPTFDSSTQTCQQSSGWVCQHRWPEIRKMTLFRKATNNAAVSNVQSSDNVIAFARVNKGYFALNDGNSQYTFNSVQTTLPVGVYCDIYGGELTSDGCSGKKITVLSNGKATFSVDAGECVAFTIDSRIGGGSTPTKTIPSTYKLTSVFLKKSTYMGQNLFIRGGHTNGITCTSADYSQPDDPCAIPIIHSLNVSFFNNEYLNWRQNDEYLDWHGAEFTQGTHDGYVSVGTPLLWSTNDKTAPEYQPLNTYGADYWISQFYMDCSNLTDGWFELKGYEDSGIGWEGDINQSKCTGTVGGKASYTSNNHMGKCGSINVFEWDSNDCIINSY</sequence>
<keyword evidence="11 14" id="KW-0119">Carbohydrate metabolism</keyword>
<dbReference type="SMART" id="SM00642">
    <property type="entry name" value="Aamy"/>
    <property type="match status" value="1"/>
</dbReference>
<proteinExistence type="inferred from homology"/>
<dbReference type="GO" id="GO:0004556">
    <property type="term" value="F:alpha-amylase activity"/>
    <property type="evidence" value="ECO:0007669"/>
    <property type="project" value="UniProtKB-UniRule"/>
</dbReference>
<keyword evidence="7" id="KW-0479">Metal-binding</keyword>
<accession>A0A0K0FYZ7</accession>
<evidence type="ECO:0000259" key="17">
    <source>
        <dbReference type="SMART" id="SM00642"/>
    </source>
</evidence>
<evidence type="ECO:0000256" key="12">
    <source>
        <dbReference type="ARBA" id="ARBA00023295"/>
    </source>
</evidence>
<feature type="chain" id="PRO_5005330553" description="Alpha-amylase" evidence="15">
    <location>
        <begin position="25"/>
        <end position="722"/>
    </location>
</feature>
<evidence type="ECO:0000256" key="4">
    <source>
        <dbReference type="ARBA" id="ARBA00008061"/>
    </source>
</evidence>
<dbReference type="SMART" id="SM00632">
    <property type="entry name" value="Aamy_C"/>
    <property type="match status" value="1"/>
</dbReference>
<evidence type="ECO:0000256" key="8">
    <source>
        <dbReference type="ARBA" id="ARBA00022801"/>
    </source>
</evidence>
<feature type="signal peptide" evidence="15">
    <location>
        <begin position="1"/>
        <end position="24"/>
    </location>
</feature>
<dbReference type="InterPro" id="IPR006047">
    <property type="entry name" value="GH13_cat_dom"/>
</dbReference>
<dbReference type="AlphaFoldDB" id="A0A0K0FYZ7"/>
<dbReference type="GO" id="GO:0005975">
    <property type="term" value="P:carbohydrate metabolic process"/>
    <property type="evidence" value="ECO:0007669"/>
    <property type="project" value="InterPro"/>
</dbReference>